<gene>
    <name evidence="2" type="ORF">CDAR_378761</name>
</gene>
<comment type="caution">
    <text evidence="2">The sequence shown here is derived from an EMBL/GenBank/DDBJ whole genome shotgun (WGS) entry which is preliminary data.</text>
</comment>
<accession>A0AAV4T321</accession>
<feature type="region of interest" description="Disordered" evidence="1">
    <location>
        <begin position="1"/>
        <end position="24"/>
    </location>
</feature>
<proteinExistence type="predicted"/>
<reference evidence="2 3" key="1">
    <citation type="submission" date="2021-06" db="EMBL/GenBank/DDBJ databases">
        <title>Caerostris darwini draft genome.</title>
        <authorList>
            <person name="Kono N."/>
            <person name="Arakawa K."/>
        </authorList>
    </citation>
    <scope>NUCLEOTIDE SEQUENCE [LARGE SCALE GENOMIC DNA]</scope>
</reference>
<evidence type="ECO:0000256" key="1">
    <source>
        <dbReference type="SAM" id="MobiDB-lite"/>
    </source>
</evidence>
<evidence type="ECO:0000313" key="2">
    <source>
        <dbReference type="EMBL" id="GIY40549.1"/>
    </source>
</evidence>
<protein>
    <submittedName>
        <fullName evidence="2">Uncharacterized protein</fullName>
    </submittedName>
</protein>
<evidence type="ECO:0000313" key="3">
    <source>
        <dbReference type="Proteomes" id="UP001054837"/>
    </source>
</evidence>
<name>A0AAV4T321_9ARAC</name>
<sequence>MLQEEMDCASAEGAGPFHDHPRTQPDVHLEMIPNLTQPQINCEGLRRTTALLNKATSDLAMTIKYWKDLGDNSDTELDKTMERKIKELTNQKKELEKQVRAYGPCPIELCMYHHNNKKVKLVADSQFKFPA</sequence>
<dbReference type="SUPFAM" id="SSF46579">
    <property type="entry name" value="Prefoldin"/>
    <property type="match status" value="1"/>
</dbReference>
<dbReference type="EMBL" id="BPLQ01008956">
    <property type="protein sequence ID" value="GIY40549.1"/>
    <property type="molecule type" value="Genomic_DNA"/>
</dbReference>
<dbReference type="Proteomes" id="UP001054837">
    <property type="component" value="Unassembled WGS sequence"/>
</dbReference>
<dbReference type="AlphaFoldDB" id="A0AAV4T321"/>
<keyword evidence="3" id="KW-1185">Reference proteome</keyword>
<organism evidence="2 3">
    <name type="scientific">Caerostris darwini</name>
    <dbReference type="NCBI Taxonomy" id="1538125"/>
    <lineage>
        <taxon>Eukaryota</taxon>
        <taxon>Metazoa</taxon>
        <taxon>Ecdysozoa</taxon>
        <taxon>Arthropoda</taxon>
        <taxon>Chelicerata</taxon>
        <taxon>Arachnida</taxon>
        <taxon>Araneae</taxon>
        <taxon>Araneomorphae</taxon>
        <taxon>Entelegynae</taxon>
        <taxon>Araneoidea</taxon>
        <taxon>Araneidae</taxon>
        <taxon>Caerostris</taxon>
    </lineage>
</organism>